<reference evidence="5 6" key="1">
    <citation type="submission" date="2017-02" db="EMBL/GenBank/DDBJ databases">
        <title>Whole genome shotgun sequence of Pantoea agglomerans strain AS1 isolated from a cycad, Zamia floridana in Central Florida, USA.</title>
        <authorList>
            <person name="Lata P."/>
            <person name="Govindarajan S."/>
            <person name="Qi F."/>
            <person name="Li J.-L."/>
            <person name="Maurya S.K."/>
            <person name="Sahoo M.K."/>
        </authorList>
    </citation>
    <scope>NUCLEOTIDE SEQUENCE [LARGE SCALE GENOMIC DNA]</scope>
    <source>
        <strain evidence="5 6">AS1</strain>
    </source>
</reference>
<dbReference type="InterPro" id="IPR013767">
    <property type="entry name" value="PAS_fold"/>
</dbReference>
<feature type="transmembrane region" description="Helical" evidence="1">
    <location>
        <begin position="268"/>
        <end position="291"/>
    </location>
</feature>
<dbReference type="InterPro" id="IPR029787">
    <property type="entry name" value="Nucleotide_cyclase"/>
</dbReference>
<keyword evidence="6" id="KW-1185">Reference proteome</keyword>
<protein>
    <submittedName>
        <fullName evidence="5">Diguanylate cyclase</fullName>
    </submittedName>
</protein>
<dbReference type="CDD" id="cd01949">
    <property type="entry name" value="GGDEF"/>
    <property type="match status" value="1"/>
</dbReference>
<evidence type="ECO:0000256" key="1">
    <source>
        <dbReference type="SAM" id="Phobius"/>
    </source>
</evidence>
<feature type="domain" description="EAL" evidence="3">
    <location>
        <begin position="611"/>
        <end position="861"/>
    </location>
</feature>
<dbReference type="NCBIfam" id="TIGR00254">
    <property type="entry name" value="GGDEF"/>
    <property type="match status" value="1"/>
</dbReference>
<evidence type="ECO:0000313" key="6">
    <source>
        <dbReference type="Proteomes" id="UP000192769"/>
    </source>
</evidence>
<dbReference type="NCBIfam" id="TIGR00229">
    <property type="entry name" value="sensory_box"/>
    <property type="match status" value="1"/>
</dbReference>
<dbReference type="InterPro" id="IPR007892">
    <property type="entry name" value="CHASE4"/>
</dbReference>
<dbReference type="GO" id="GO:0006355">
    <property type="term" value="P:regulation of DNA-templated transcription"/>
    <property type="evidence" value="ECO:0007669"/>
    <property type="project" value="InterPro"/>
</dbReference>
<dbReference type="InterPro" id="IPR035919">
    <property type="entry name" value="EAL_sf"/>
</dbReference>
<dbReference type="InterPro" id="IPR035965">
    <property type="entry name" value="PAS-like_dom_sf"/>
</dbReference>
<dbReference type="Gene3D" id="3.20.20.450">
    <property type="entry name" value="EAL domain"/>
    <property type="match status" value="1"/>
</dbReference>
<dbReference type="SMART" id="SM00091">
    <property type="entry name" value="PAS"/>
    <property type="match status" value="1"/>
</dbReference>
<dbReference type="SMART" id="SM00052">
    <property type="entry name" value="EAL"/>
    <property type="match status" value="1"/>
</dbReference>
<dbReference type="Gene3D" id="3.30.70.270">
    <property type="match status" value="1"/>
</dbReference>
<feature type="domain" description="PAS" evidence="2">
    <location>
        <begin position="318"/>
        <end position="359"/>
    </location>
</feature>
<dbReference type="AlphaFoldDB" id="A0A1V9DQH3"/>
<dbReference type="Pfam" id="PF05228">
    <property type="entry name" value="CHASE4"/>
    <property type="match status" value="1"/>
</dbReference>
<comment type="caution">
    <text evidence="5">The sequence shown here is derived from an EMBL/GenBank/DDBJ whole genome shotgun (WGS) entry which is preliminary data.</text>
</comment>
<dbReference type="PROSITE" id="PS50112">
    <property type="entry name" value="PAS"/>
    <property type="match status" value="1"/>
</dbReference>
<accession>A0A1V9DQH3</accession>
<dbReference type="Proteomes" id="UP000192769">
    <property type="component" value="Unassembled WGS sequence"/>
</dbReference>
<name>A0A1V9DQH3_9GAMM</name>
<dbReference type="PROSITE" id="PS50887">
    <property type="entry name" value="GGDEF"/>
    <property type="match status" value="1"/>
</dbReference>
<dbReference type="InterPro" id="IPR043128">
    <property type="entry name" value="Rev_trsase/Diguanyl_cyclase"/>
</dbReference>
<dbReference type="InterPro" id="IPR000160">
    <property type="entry name" value="GGDEF_dom"/>
</dbReference>
<organism evidence="5 6">
    <name type="scientific">Pantoea latae</name>
    <dbReference type="NCBI Taxonomy" id="1964541"/>
    <lineage>
        <taxon>Bacteria</taxon>
        <taxon>Pseudomonadati</taxon>
        <taxon>Pseudomonadota</taxon>
        <taxon>Gammaproteobacteria</taxon>
        <taxon>Enterobacterales</taxon>
        <taxon>Erwiniaceae</taxon>
        <taxon>Pantoea</taxon>
    </lineage>
</organism>
<dbReference type="Pfam" id="PF00563">
    <property type="entry name" value="EAL"/>
    <property type="match status" value="1"/>
</dbReference>
<feature type="domain" description="GGDEF" evidence="4">
    <location>
        <begin position="469"/>
        <end position="602"/>
    </location>
</feature>
<dbReference type="PANTHER" id="PTHR44757">
    <property type="entry name" value="DIGUANYLATE CYCLASE DGCP"/>
    <property type="match status" value="1"/>
</dbReference>
<dbReference type="OrthoDB" id="9804951at2"/>
<gene>
    <name evidence="5" type="ORF">B2J69_00570</name>
</gene>
<dbReference type="EMBL" id="MWUE01000003">
    <property type="protein sequence ID" value="OQP36102.1"/>
    <property type="molecule type" value="Genomic_DNA"/>
</dbReference>
<dbReference type="SUPFAM" id="SSF141868">
    <property type="entry name" value="EAL domain-like"/>
    <property type="match status" value="1"/>
</dbReference>
<keyword evidence="1" id="KW-1133">Transmembrane helix</keyword>
<keyword evidence="1" id="KW-0812">Transmembrane</keyword>
<dbReference type="CDD" id="cd01948">
    <property type="entry name" value="EAL"/>
    <property type="match status" value="1"/>
</dbReference>
<dbReference type="SMART" id="SM00267">
    <property type="entry name" value="GGDEF"/>
    <property type="match status" value="1"/>
</dbReference>
<dbReference type="Gene3D" id="3.30.450.20">
    <property type="entry name" value="PAS domain"/>
    <property type="match status" value="1"/>
</dbReference>
<evidence type="ECO:0000259" key="2">
    <source>
        <dbReference type="PROSITE" id="PS50112"/>
    </source>
</evidence>
<dbReference type="SUPFAM" id="SSF55073">
    <property type="entry name" value="Nucleotide cyclase"/>
    <property type="match status" value="1"/>
</dbReference>
<proteinExistence type="predicted"/>
<keyword evidence="1" id="KW-0472">Membrane</keyword>
<evidence type="ECO:0000259" key="3">
    <source>
        <dbReference type="PROSITE" id="PS50883"/>
    </source>
</evidence>
<dbReference type="PANTHER" id="PTHR44757:SF10">
    <property type="entry name" value="MEMBRANE PROTEIN"/>
    <property type="match status" value="1"/>
</dbReference>
<evidence type="ECO:0000313" key="5">
    <source>
        <dbReference type="EMBL" id="OQP36102.1"/>
    </source>
</evidence>
<dbReference type="SUPFAM" id="SSF55785">
    <property type="entry name" value="PYP-like sensor domain (PAS domain)"/>
    <property type="match status" value="1"/>
</dbReference>
<dbReference type="InterPro" id="IPR001633">
    <property type="entry name" value="EAL_dom"/>
</dbReference>
<dbReference type="InterPro" id="IPR000014">
    <property type="entry name" value="PAS"/>
</dbReference>
<dbReference type="InterPro" id="IPR052155">
    <property type="entry name" value="Biofilm_reg_signaling"/>
</dbReference>
<dbReference type="PROSITE" id="PS50883">
    <property type="entry name" value="EAL"/>
    <property type="match status" value="1"/>
</dbReference>
<sequence>MHFQARRHEMTSYAFPPSSDGRARGLVRKPMMIMLALLALSFFAALSALLYVADDLNAKADARSGMLLEKAFASREESMRFHLSDNAEWGEAYENLHRTLNLDWAWRNQNLGESMFKTFGYEGVFVIAPDGRTRYSVLNGALQLRAFQAWLGQDPLNALKQELQQNEGKSLSRFVRVGDEVALVGAAWITTGGDHSVEQTGGAPSLMIFVDRLTPAKLESAGAEYGIKKLRYAAPLADATRSADRYGVAALGGVVSLRWQSDNPGGALLTWLLPLLILLMGATFFTATMLMRNALRKARHSDVSTFLLEQSRQALSASEQRFRDVAESATDWIWEADAELRFSWISARFPVVTGYHSQDWLQQPLSAFLLDDADLLQRLRQREEPGEPLTLSRCRYRSAQQHIRYCNLTLRPVTLARGQKGYRGTATDVTLEVEAEARVRYLSQFDELTGLPNRAQMNACLAGKLNGDRPLAVIMIDLDKFKPVNDLYGHAAGDSVLHEASTRFNACLNDAGMTARLGGDEFVMILFDSADREAVEDLCARIIAAINLPFAAGGGEVFIGASLGVALAPQDADNPGDLLRYADIALYKAKNSGRNNWVFYQRDMGEKIVQRREMERELREAIQTDQLRLAWQPRYDVRAARVTAFEALVRWHHRQHGILMPDQFIPLAEETGLIGALSDWVLLRACADARRELPGMAVSVNLSAVEFSDKGLPKRILAALEASGLPSSRLEIEVTENAMLQDPDTTLEVMLAIKALGVKFLIDDFGTGYASLNYLRTFPFEGIKIDKSFIFPLSDSSQARQIVENMVGLGKAYSLSVTAEGVETVCQMEQLQQLECDGLQGYYIGKPQPLAQVVAQYGAVSAS</sequence>
<dbReference type="Pfam" id="PF00990">
    <property type="entry name" value="GGDEF"/>
    <property type="match status" value="1"/>
</dbReference>
<dbReference type="Pfam" id="PF00989">
    <property type="entry name" value="PAS"/>
    <property type="match status" value="1"/>
</dbReference>
<evidence type="ECO:0000259" key="4">
    <source>
        <dbReference type="PROSITE" id="PS50887"/>
    </source>
</evidence>